<dbReference type="InterPro" id="IPR051686">
    <property type="entry name" value="Lipoprotein_DolP"/>
</dbReference>
<evidence type="ECO:0000313" key="3">
    <source>
        <dbReference type="EMBL" id="QNN45610.1"/>
    </source>
</evidence>
<evidence type="ECO:0000313" key="4">
    <source>
        <dbReference type="Proteomes" id="UP000515977"/>
    </source>
</evidence>
<dbReference type="RefSeq" id="WP_187569378.1">
    <property type="nucleotide sequence ID" value="NZ_CP060711.1"/>
</dbReference>
<dbReference type="Gene3D" id="3.30.1340.30">
    <property type="match status" value="2"/>
</dbReference>
<dbReference type="InterPro" id="IPR007055">
    <property type="entry name" value="BON_dom"/>
</dbReference>
<accession>A0A7G9QQI5</accession>
<dbReference type="KEGG" id="tbv:H9L17_10350"/>
<sequence>MKTQHTPISLAITCALLFGSGSALAAAQDAQDTGKSSSATQAVDDAWITTKVKTELVTTDGVSANDVSVNTADGRVTLTGVLPTETAVNKAVAVTRGVKGVKDVDAAGLKVGDPAKVKSSDASSERSSSAGQAVDDAWITAKVKAELATTAGVPANDVTVKTVDGVVTLTGALDGDLTVKKAIAAARSVKGVKQVDDSGLTAKH</sequence>
<proteinExistence type="predicted"/>
<evidence type="ECO:0000259" key="2">
    <source>
        <dbReference type="PROSITE" id="PS50914"/>
    </source>
</evidence>
<dbReference type="AlphaFoldDB" id="A0A7G9QQI5"/>
<dbReference type="InterPro" id="IPR014004">
    <property type="entry name" value="Transpt-assoc_nodulatn_dom_bac"/>
</dbReference>
<feature type="domain" description="BON" evidence="2">
    <location>
        <begin position="44"/>
        <end position="113"/>
    </location>
</feature>
<dbReference type="EMBL" id="CP060711">
    <property type="protein sequence ID" value="QNN45610.1"/>
    <property type="molecule type" value="Genomic_DNA"/>
</dbReference>
<keyword evidence="4" id="KW-1185">Reference proteome</keyword>
<dbReference type="PANTHER" id="PTHR34606:SF15">
    <property type="entry name" value="BON DOMAIN-CONTAINING PROTEIN"/>
    <property type="match status" value="1"/>
</dbReference>
<dbReference type="PROSITE" id="PS50914">
    <property type="entry name" value="BON"/>
    <property type="match status" value="2"/>
</dbReference>
<dbReference type="Pfam" id="PF04972">
    <property type="entry name" value="BON"/>
    <property type="match status" value="2"/>
</dbReference>
<dbReference type="PANTHER" id="PTHR34606">
    <property type="entry name" value="BON DOMAIN-CONTAINING PROTEIN"/>
    <property type="match status" value="1"/>
</dbReference>
<feature type="signal peptide" evidence="1">
    <location>
        <begin position="1"/>
        <end position="25"/>
    </location>
</feature>
<name>A0A7G9QQI5_9GAMM</name>
<reference evidence="3 4" key="1">
    <citation type="submission" date="2020-08" db="EMBL/GenBank/DDBJ databases">
        <title>Genome sequence of Thermomonas brevis KACC 16975T.</title>
        <authorList>
            <person name="Hyun D.-W."/>
            <person name="Bae J.-W."/>
        </authorList>
    </citation>
    <scope>NUCLEOTIDE SEQUENCE [LARGE SCALE GENOMIC DNA]</scope>
    <source>
        <strain evidence="3 4">KACC 16975</strain>
    </source>
</reference>
<feature type="domain" description="BON" evidence="2">
    <location>
        <begin position="135"/>
        <end position="204"/>
    </location>
</feature>
<keyword evidence="1" id="KW-0732">Signal</keyword>
<protein>
    <submittedName>
        <fullName evidence="3">BON domain-containing protein</fullName>
    </submittedName>
</protein>
<dbReference type="Proteomes" id="UP000515977">
    <property type="component" value="Chromosome"/>
</dbReference>
<evidence type="ECO:0000256" key="1">
    <source>
        <dbReference type="SAM" id="SignalP"/>
    </source>
</evidence>
<dbReference type="SMART" id="SM00749">
    <property type="entry name" value="BON"/>
    <property type="match status" value="2"/>
</dbReference>
<feature type="chain" id="PRO_5028985074" evidence="1">
    <location>
        <begin position="26"/>
        <end position="204"/>
    </location>
</feature>
<gene>
    <name evidence="3" type="ORF">H9L17_10350</name>
</gene>
<organism evidence="3 4">
    <name type="scientific">Thermomonas brevis</name>
    <dbReference type="NCBI Taxonomy" id="215691"/>
    <lineage>
        <taxon>Bacteria</taxon>
        <taxon>Pseudomonadati</taxon>
        <taxon>Pseudomonadota</taxon>
        <taxon>Gammaproteobacteria</taxon>
        <taxon>Lysobacterales</taxon>
        <taxon>Lysobacteraceae</taxon>
        <taxon>Thermomonas</taxon>
    </lineage>
</organism>